<dbReference type="PANTHER" id="PTHR33446:SF2">
    <property type="entry name" value="PROTEIN TONB"/>
    <property type="match status" value="1"/>
</dbReference>
<comment type="subcellular location">
    <subcellularLocation>
        <location evidence="1">Cell inner membrane</location>
        <topology evidence="1">Single-pass membrane protein</topology>
        <orientation evidence="1">Periplasmic side</orientation>
    </subcellularLocation>
</comment>
<dbReference type="RefSeq" id="WP_017184322.1">
    <property type="nucleotide sequence ID" value="NZ_CP022745.1"/>
</dbReference>
<protein>
    <submittedName>
        <fullName evidence="11">Energy transducer TonB</fullName>
    </submittedName>
</protein>
<dbReference type="PANTHER" id="PTHR33446">
    <property type="entry name" value="PROTEIN TONB-RELATED"/>
    <property type="match status" value="1"/>
</dbReference>
<evidence type="ECO:0000256" key="1">
    <source>
        <dbReference type="ARBA" id="ARBA00004383"/>
    </source>
</evidence>
<feature type="domain" description="TonB C-terminal" evidence="10">
    <location>
        <begin position="147"/>
        <end position="239"/>
    </location>
</feature>
<keyword evidence="6" id="KW-0812">Transmembrane</keyword>
<dbReference type="Pfam" id="PF03544">
    <property type="entry name" value="TonB_C"/>
    <property type="match status" value="1"/>
</dbReference>
<comment type="similarity">
    <text evidence="2">Belongs to the TonB family.</text>
</comment>
<dbReference type="GO" id="GO:0055085">
    <property type="term" value="P:transmembrane transport"/>
    <property type="evidence" value="ECO:0007669"/>
    <property type="project" value="InterPro"/>
</dbReference>
<proteinExistence type="inferred from homology"/>
<evidence type="ECO:0000256" key="4">
    <source>
        <dbReference type="ARBA" id="ARBA00022475"/>
    </source>
</evidence>
<dbReference type="AlphaFoldDB" id="A0A249MQS0"/>
<name>A0A249MQS0_SPHXE</name>
<evidence type="ECO:0000256" key="5">
    <source>
        <dbReference type="ARBA" id="ARBA00022519"/>
    </source>
</evidence>
<dbReference type="PROSITE" id="PS52015">
    <property type="entry name" value="TONB_CTD"/>
    <property type="match status" value="1"/>
</dbReference>
<keyword evidence="5" id="KW-0997">Cell inner membrane</keyword>
<dbReference type="SUPFAM" id="SSF74653">
    <property type="entry name" value="TolA/TonB C-terminal domain"/>
    <property type="match status" value="1"/>
</dbReference>
<keyword evidence="8" id="KW-1133">Transmembrane helix</keyword>
<dbReference type="GO" id="GO:0098797">
    <property type="term" value="C:plasma membrane protein complex"/>
    <property type="evidence" value="ECO:0007669"/>
    <property type="project" value="TreeGrafter"/>
</dbReference>
<evidence type="ECO:0000259" key="10">
    <source>
        <dbReference type="PROSITE" id="PS52015"/>
    </source>
</evidence>
<evidence type="ECO:0000313" key="11">
    <source>
        <dbReference type="EMBL" id="ASY43696.1"/>
    </source>
</evidence>
<dbReference type="GO" id="GO:0015031">
    <property type="term" value="P:protein transport"/>
    <property type="evidence" value="ECO:0007669"/>
    <property type="project" value="UniProtKB-KW"/>
</dbReference>
<reference evidence="11 12" key="1">
    <citation type="submission" date="2017-08" db="EMBL/GenBank/DDBJ databases">
        <title>Whole Genome Sequence of Sphingobium hydrophobicum C1: Insights into Adaption to the Electronic-waste Contaminated Sediment.</title>
        <authorList>
            <person name="Song D."/>
            <person name="Chen X."/>
            <person name="Xu M."/>
        </authorList>
    </citation>
    <scope>NUCLEOTIDE SEQUENCE [LARGE SCALE GENOMIC DNA]</scope>
    <source>
        <strain evidence="11 12">C1</strain>
    </source>
</reference>
<dbReference type="GO" id="GO:0031992">
    <property type="term" value="F:energy transducer activity"/>
    <property type="evidence" value="ECO:0007669"/>
    <property type="project" value="TreeGrafter"/>
</dbReference>
<evidence type="ECO:0000256" key="2">
    <source>
        <dbReference type="ARBA" id="ARBA00006555"/>
    </source>
</evidence>
<dbReference type="NCBIfam" id="TIGR01352">
    <property type="entry name" value="tonB_Cterm"/>
    <property type="match status" value="1"/>
</dbReference>
<keyword evidence="7" id="KW-0653">Protein transport</keyword>
<evidence type="ECO:0000256" key="8">
    <source>
        <dbReference type="ARBA" id="ARBA00022989"/>
    </source>
</evidence>
<evidence type="ECO:0000313" key="12">
    <source>
        <dbReference type="Proteomes" id="UP000217141"/>
    </source>
</evidence>
<keyword evidence="9" id="KW-0472">Membrane</keyword>
<evidence type="ECO:0000256" key="6">
    <source>
        <dbReference type="ARBA" id="ARBA00022692"/>
    </source>
</evidence>
<keyword evidence="4" id="KW-1003">Cell membrane</keyword>
<dbReference type="Proteomes" id="UP000217141">
    <property type="component" value="Chromosome I"/>
</dbReference>
<evidence type="ECO:0000256" key="3">
    <source>
        <dbReference type="ARBA" id="ARBA00022448"/>
    </source>
</evidence>
<dbReference type="InterPro" id="IPR051045">
    <property type="entry name" value="TonB-dependent_transducer"/>
</dbReference>
<dbReference type="EMBL" id="CP022745">
    <property type="protein sequence ID" value="ASY43696.1"/>
    <property type="molecule type" value="Genomic_DNA"/>
</dbReference>
<dbReference type="InterPro" id="IPR006260">
    <property type="entry name" value="TonB/TolA_C"/>
</dbReference>
<gene>
    <name evidence="11" type="ORF">CJD35_03930</name>
</gene>
<evidence type="ECO:0000256" key="7">
    <source>
        <dbReference type="ARBA" id="ARBA00022927"/>
    </source>
</evidence>
<organism evidence="11 12">
    <name type="scientific">Sphingobium xenophagum</name>
    <dbReference type="NCBI Taxonomy" id="121428"/>
    <lineage>
        <taxon>Bacteria</taxon>
        <taxon>Pseudomonadati</taxon>
        <taxon>Pseudomonadota</taxon>
        <taxon>Alphaproteobacteria</taxon>
        <taxon>Sphingomonadales</taxon>
        <taxon>Sphingomonadaceae</taxon>
        <taxon>Sphingobium</taxon>
    </lineage>
</organism>
<dbReference type="KEGG" id="shyd:CJD35_03930"/>
<dbReference type="InterPro" id="IPR037682">
    <property type="entry name" value="TonB_C"/>
</dbReference>
<dbReference type="Gene3D" id="3.30.1150.10">
    <property type="match status" value="1"/>
</dbReference>
<evidence type="ECO:0000256" key="9">
    <source>
        <dbReference type="ARBA" id="ARBA00023136"/>
    </source>
</evidence>
<sequence length="239" mass="25322">MRLSIMQAAIGHRHIAGGGDKPAPSGYRGGTGSSVGIGGAIAVHALVIGAWLLIPKEVIDTVITRPFETYAVPEEKAPPPEPVETTIEQPIRTRPTQQQPTTADAIVTGAQGDPVVIGSAGTGEGIDPGPTIILPPADPPRAPVLVDAGIDPRALPQFQPDYPGAMIRQGLEGSVTVRVTINAEGRVTDIARVSATDESFWLATQRHALRKWRFRPATRDGVPVATTKIMTVRFTLTDR</sequence>
<keyword evidence="3" id="KW-0813">Transport</keyword>
<accession>A0A249MQS0</accession>